<gene>
    <name evidence="1" type="ORF">OXIME_000875</name>
</gene>
<evidence type="ECO:0000313" key="1">
    <source>
        <dbReference type="EMBL" id="WYY00309.1"/>
    </source>
</evidence>
<reference evidence="1 2" key="1">
    <citation type="submission" date="2023-09" db="EMBL/GenBank/DDBJ databases">
        <authorList>
            <person name="Golyshina O.V."/>
            <person name="Lunev E.A."/>
            <person name="Bargiela R."/>
            <person name="Gaines M.C."/>
            <person name="Daum B."/>
            <person name="Bale N.J."/>
            <person name="Koenen M."/>
            <person name="Sinninghe Damst J.S."/>
            <person name="Yakimov M."/>
            <person name="Golyshin P.N."/>
        </authorList>
    </citation>
    <scope>NUCLEOTIDE SEQUENCE [LARGE SCALE GENOMIC DNA]</scope>
    <source>
        <strain evidence="1 2">M1</strain>
    </source>
</reference>
<dbReference type="EMBL" id="CP133772">
    <property type="protein sequence ID" value="WYY00309.1"/>
    <property type="molecule type" value="Genomic_DNA"/>
</dbReference>
<dbReference type="KEGG" id="omr:OXIME_000875"/>
<dbReference type="AlphaFoldDB" id="A0AAX4NFW0"/>
<dbReference type="RefSeq" id="WP_393970650.1">
    <property type="nucleotide sequence ID" value="NZ_CP133772.1"/>
</dbReference>
<dbReference type="Proteomes" id="UP001451606">
    <property type="component" value="Chromosome"/>
</dbReference>
<organism evidence="1 2">
    <name type="scientific">Oxyplasma meridianum</name>
    <dbReference type="NCBI Taxonomy" id="3073602"/>
    <lineage>
        <taxon>Archaea</taxon>
        <taxon>Methanobacteriati</taxon>
        <taxon>Thermoplasmatota</taxon>
        <taxon>Thermoplasmata</taxon>
        <taxon>Thermoplasmatales</taxon>
        <taxon>Thermoplasmataceae</taxon>
        <taxon>Oxyplasma</taxon>
    </lineage>
</organism>
<sequence>MEKSQNGPRISFQEIVGLLVTKIDDFENMYRRDLTKIMGNLEILNFKMDYIYKIFENEDIKKKGKIILR</sequence>
<proteinExistence type="predicted"/>
<protein>
    <submittedName>
        <fullName evidence="1">Uncharacterized protein</fullName>
    </submittedName>
</protein>
<dbReference type="GeneID" id="95967610"/>
<keyword evidence="2" id="KW-1185">Reference proteome</keyword>
<evidence type="ECO:0000313" key="2">
    <source>
        <dbReference type="Proteomes" id="UP001451606"/>
    </source>
</evidence>
<name>A0AAX4NFW0_9ARCH</name>
<accession>A0AAX4NFW0</accession>